<dbReference type="Gene3D" id="1.10.10.10">
    <property type="entry name" value="Winged helix-like DNA-binding domain superfamily/Winged helix DNA-binding domain"/>
    <property type="match status" value="1"/>
</dbReference>
<dbReference type="InterPro" id="IPR016032">
    <property type="entry name" value="Sig_transdc_resp-reg_C-effctor"/>
</dbReference>
<dbReference type="RefSeq" id="WP_087765620.1">
    <property type="nucleotide sequence ID" value="NZ_JAAGLK010000153.1"/>
</dbReference>
<dbReference type="GO" id="GO:0006355">
    <property type="term" value="P:regulation of DNA-templated transcription"/>
    <property type="evidence" value="ECO:0007669"/>
    <property type="project" value="InterPro"/>
</dbReference>
<keyword evidence="5" id="KW-0804">Transcription</keyword>
<keyword evidence="3" id="KW-0805">Transcription regulation</keyword>
<dbReference type="InterPro" id="IPR011990">
    <property type="entry name" value="TPR-like_helical_dom_sf"/>
</dbReference>
<accession>A0A6G3SPE4</accession>
<evidence type="ECO:0000256" key="3">
    <source>
        <dbReference type="ARBA" id="ARBA00023015"/>
    </source>
</evidence>
<dbReference type="SUPFAM" id="SSF48452">
    <property type="entry name" value="TPR-like"/>
    <property type="match status" value="1"/>
</dbReference>
<evidence type="ECO:0000256" key="5">
    <source>
        <dbReference type="ARBA" id="ARBA00023163"/>
    </source>
</evidence>
<comment type="similarity">
    <text evidence="1">Belongs to the AfsR/DnrI/RedD regulatory family.</text>
</comment>
<evidence type="ECO:0000259" key="8">
    <source>
        <dbReference type="SMART" id="SM01043"/>
    </source>
</evidence>
<dbReference type="GO" id="GO:0000160">
    <property type="term" value="P:phosphorelay signal transduction system"/>
    <property type="evidence" value="ECO:0007669"/>
    <property type="project" value="UniProtKB-KW"/>
</dbReference>
<dbReference type="SUPFAM" id="SSF52540">
    <property type="entry name" value="P-loop containing nucleoside triphosphate hydrolases"/>
    <property type="match status" value="1"/>
</dbReference>
<dbReference type="EMBL" id="JAAGMK010000321">
    <property type="protein sequence ID" value="NEB84834.1"/>
    <property type="molecule type" value="Genomic_DNA"/>
</dbReference>
<evidence type="ECO:0000256" key="4">
    <source>
        <dbReference type="ARBA" id="ARBA00023125"/>
    </source>
</evidence>
<reference evidence="9" key="1">
    <citation type="submission" date="2020-01" db="EMBL/GenBank/DDBJ databases">
        <title>Insect and environment-associated Actinomycetes.</title>
        <authorList>
            <person name="Currrie C."/>
            <person name="Chevrette M."/>
            <person name="Carlson C."/>
            <person name="Stubbendieck R."/>
            <person name="Wendt-Pienkowski E."/>
        </authorList>
    </citation>
    <scope>NUCLEOTIDE SEQUENCE</scope>
    <source>
        <strain evidence="9">SID505</strain>
    </source>
</reference>
<dbReference type="SMART" id="SM01043">
    <property type="entry name" value="BTAD"/>
    <property type="match status" value="1"/>
</dbReference>
<sequence length="646" mass="70187">MTTPPPTSARTEFRILGATEVWVQGVRIPLTAAKQRTVLAALLISPGRFVSDAWLAELLWGANPPATRTAQLYTYVSRLRNCCGPGLRVVRRHRGYHLVLGTAWFDWAAFQQLAEQGRRDLVKHRYAEAASRLESALKLWRGPALSDVTEFLSRTELPALEEARLGAIENRMAAVLALGRHVAALPELSRLVAEHPTRESLRGHLMVALYRSDRQMDALRVYEQGRRVLQEELGVVPGAALRALHRAVLLEELPGPEAVEAPAPVAAGIGLDAAPDGAPGPGAAPPRRHRGPHSPWLGLVPAMLPMDPVTFIGRRAELGAVLEELRGDGSGRRAVVLTGEAGAGTSALAVRAGHLCRDDFRQGQLYIDLRREGGGAKTPLEVLGCFLRALIPERGADLPETLDERLQLYRSALSRRRVLVVLDNAVDARQVRPLLASGPGCRTLITGRRSLASLEGVRVVRVGRLGAAEARELVVATVGMARLDVEREPTARMLELCDGNPLALRFCAARLAARPRWPVARLVALLEQGEVRPEEWGEVSHEPLSALRSGVLELKPFLRPVLRTLARDERGVLTLAAAARRLGWAEERARAALDALVEAGLIGLVSEPDEAFAYPPGGQSADRPAPESYRCSPLVRLLFRRPAAGA</sequence>
<gene>
    <name evidence="9" type="ORF">G3I43_11705</name>
</gene>
<dbReference type="InterPro" id="IPR005158">
    <property type="entry name" value="BTAD"/>
</dbReference>
<organism evidence="9">
    <name type="scientific">Streptomyces anulatus</name>
    <name type="common">Streptomyces chrysomallus</name>
    <dbReference type="NCBI Taxonomy" id="1892"/>
    <lineage>
        <taxon>Bacteria</taxon>
        <taxon>Bacillati</taxon>
        <taxon>Actinomycetota</taxon>
        <taxon>Actinomycetes</taxon>
        <taxon>Kitasatosporales</taxon>
        <taxon>Streptomycetaceae</taxon>
        <taxon>Streptomyces</taxon>
    </lineage>
</organism>
<feature type="domain" description="OmpR/PhoB-type" evidence="7">
    <location>
        <begin position="25"/>
        <end position="98"/>
    </location>
</feature>
<evidence type="ECO:0000259" key="7">
    <source>
        <dbReference type="SMART" id="SM00862"/>
    </source>
</evidence>
<evidence type="ECO:0000256" key="2">
    <source>
        <dbReference type="ARBA" id="ARBA00023012"/>
    </source>
</evidence>
<evidence type="ECO:0000256" key="6">
    <source>
        <dbReference type="SAM" id="MobiDB-lite"/>
    </source>
</evidence>
<dbReference type="InterPro" id="IPR027417">
    <property type="entry name" value="P-loop_NTPase"/>
</dbReference>
<protein>
    <submittedName>
        <fullName evidence="9">Transcriptional regulator</fullName>
    </submittedName>
</protein>
<dbReference type="SMART" id="SM00862">
    <property type="entry name" value="Trans_reg_C"/>
    <property type="match status" value="1"/>
</dbReference>
<dbReference type="CDD" id="cd15831">
    <property type="entry name" value="BTAD"/>
    <property type="match status" value="1"/>
</dbReference>
<dbReference type="Gene3D" id="3.40.50.300">
    <property type="entry name" value="P-loop containing nucleotide triphosphate hydrolases"/>
    <property type="match status" value="1"/>
</dbReference>
<dbReference type="Gene3D" id="1.25.40.10">
    <property type="entry name" value="Tetratricopeptide repeat domain"/>
    <property type="match status" value="1"/>
</dbReference>
<name>A0A6G3SPE4_STRAQ</name>
<dbReference type="GO" id="GO:0043531">
    <property type="term" value="F:ADP binding"/>
    <property type="evidence" value="ECO:0007669"/>
    <property type="project" value="InterPro"/>
</dbReference>
<dbReference type="InterPro" id="IPR036388">
    <property type="entry name" value="WH-like_DNA-bd_sf"/>
</dbReference>
<dbReference type="Pfam" id="PF03704">
    <property type="entry name" value="BTAD"/>
    <property type="match status" value="1"/>
</dbReference>
<dbReference type="SUPFAM" id="SSF46894">
    <property type="entry name" value="C-terminal effector domain of the bipartite response regulators"/>
    <property type="match status" value="1"/>
</dbReference>
<feature type="domain" description="Bacterial transcriptional activator" evidence="8">
    <location>
        <begin position="105"/>
        <end position="249"/>
    </location>
</feature>
<evidence type="ECO:0000256" key="1">
    <source>
        <dbReference type="ARBA" id="ARBA00005820"/>
    </source>
</evidence>
<dbReference type="PRINTS" id="PR00364">
    <property type="entry name" value="DISEASERSIST"/>
</dbReference>
<keyword evidence="2" id="KW-0902">Two-component regulatory system</keyword>
<dbReference type="GO" id="GO:0003677">
    <property type="term" value="F:DNA binding"/>
    <property type="evidence" value="ECO:0007669"/>
    <property type="project" value="UniProtKB-KW"/>
</dbReference>
<proteinExistence type="inferred from homology"/>
<dbReference type="PANTHER" id="PTHR35807:SF1">
    <property type="entry name" value="TRANSCRIPTIONAL REGULATOR REDD"/>
    <property type="match status" value="1"/>
</dbReference>
<comment type="caution">
    <text evidence="9">The sequence shown here is derived from an EMBL/GenBank/DDBJ whole genome shotgun (WGS) entry which is preliminary data.</text>
</comment>
<dbReference type="InterPro" id="IPR001867">
    <property type="entry name" value="OmpR/PhoB-type_DNA-bd"/>
</dbReference>
<dbReference type="PANTHER" id="PTHR35807">
    <property type="entry name" value="TRANSCRIPTIONAL REGULATOR REDD-RELATED"/>
    <property type="match status" value="1"/>
</dbReference>
<dbReference type="AlphaFoldDB" id="A0A6G3SPE4"/>
<feature type="region of interest" description="Disordered" evidence="6">
    <location>
        <begin position="270"/>
        <end position="294"/>
    </location>
</feature>
<keyword evidence="4" id="KW-0238">DNA-binding</keyword>
<evidence type="ECO:0000313" key="9">
    <source>
        <dbReference type="EMBL" id="NEB84834.1"/>
    </source>
</evidence>
<dbReference type="InterPro" id="IPR051677">
    <property type="entry name" value="AfsR-DnrI-RedD_regulator"/>
</dbReference>